<comment type="caution">
    <text evidence="2">The sequence shown here is derived from an EMBL/GenBank/DDBJ whole genome shotgun (WGS) entry which is preliminary data.</text>
</comment>
<dbReference type="EMBL" id="JAHWQX010000002">
    <property type="protein sequence ID" value="MBW3097057.1"/>
    <property type="molecule type" value="Genomic_DNA"/>
</dbReference>
<feature type="region of interest" description="Disordered" evidence="1">
    <location>
        <begin position="1"/>
        <end position="26"/>
    </location>
</feature>
<organism evidence="2 3">
    <name type="scientific">Pseudohoeflea coraliihabitans</name>
    <dbReference type="NCBI Taxonomy" id="2860393"/>
    <lineage>
        <taxon>Bacteria</taxon>
        <taxon>Pseudomonadati</taxon>
        <taxon>Pseudomonadota</taxon>
        <taxon>Alphaproteobacteria</taxon>
        <taxon>Hyphomicrobiales</taxon>
        <taxon>Rhizobiaceae</taxon>
        <taxon>Pseudohoeflea</taxon>
    </lineage>
</organism>
<evidence type="ECO:0000313" key="2">
    <source>
        <dbReference type="EMBL" id="MBW3097057.1"/>
    </source>
</evidence>
<dbReference type="Proteomes" id="UP001430804">
    <property type="component" value="Unassembled WGS sequence"/>
</dbReference>
<evidence type="ECO:0000313" key="3">
    <source>
        <dbReference type="Proteomes" id="UP001430804"/>
    </source>
</evidence>
<dbReference type="RefSeq" id="WP_219201003.1">
    <property type="nucleotide sequence ID" value="NZ_JAHWQX010000002.1"/>
</dbReference>
<evidence type="ECO:0000256" key="1">
    <source>
        <dbReference type="SAM" id="MobiDB-lite"/>
    </source>
</evidence>
<dbReference type="InterPro" id="IPR022025">
    <property type="entry name" value="Amidoligase_2"/>
</dbReference>
<proteinExistence type="predicted"/>
<keyword evidence="3" id="KW-1185">Reference proteome</keyword>
<sequence length="329" mass="36489">MSLMPEREIRDGPLAPPRPENADGETRSVGVEIEFAGLPTARAAELTVEVLGGTPDKQDDHAIILRDTQLGDIEIMLDARIAHIGSKKNAAGRLKRKFGETVGTLIKPVTPLEIVTAPVPWDELGRLDHLAERLGEAGARDTHQSVLFAFGLHLNPEVASSDVAHITAIMKAFALLQPVIRRHSEIDQTRQRMGWIGAWPADYVELLLAADYWPDRARLAADYVENVGGRDFDLDMLPLFAEFEPAALQDFKLSDLVKARPTFHYRLPDSNFSGSGGLVTGNWNAWVAVERLAEDDALLEKLCIERRSAARDNWAARIEEILDKTRLPQ</sequence>
<feature type="compositionally biased region" description="Basic and acidic residues" evidence="1">
    <location>
        <begin position="1"/>
        <end position="11"/>
    </location>
</feature>
<protein>
    <submittedName>
        <fullName evidence="2">Amidoligase family protein</fullName>
    </submittedName>
</protein>
<dbReference type="Pfam" id="PF12224">
    <property type="entry name" value="Amidoligase_2"/>
    <property type="match status" value="1"/>
</dbReference>
<name>A0ABS6WM65_9HYPH</name>
<reference evidence="2" key="1">
    <citation type="submission" date="2021-07" db="EMBL/GenBank/DDBJ databases">
        <title>Pseudohoeflea marina sp. nov. a polyhydroxyalcanoate-producing bacterium.</title>
        <authorList>
            <person name="Zheng W."/>
            <person name="Yu S."/>
            <person name="Huang Y."/>
        </authorList>
    </citation>
    <scope>NUCLEOTIDE SEQUENCE</scope>
    <source>
        <strain evidence="2">DP4N28-3</strain>
    </source>
</reference>
<gene>
    <name evidence="2" type="ORF">KY465_07175</name>
</gene>
<accession>A0ABS6WM65</accession>